<comment type="caution">
    <text evidence="12">The sequence shown here is derived from an EMBL/GenBank/DDBJ whole genome shotgun (WGS) entry which is preliminary data.</text>
</comment>
<evidence type="ECO:0000259" key="11">
    <source>
        <dbReference type="Pfam" id="PF07730"/>
    </source>
</evidence>
<feature type="region of interest" description="Disordered" evidence="9">
    <location>
        <begin position="1"/>
        <end position="88"/>
    </location>
</feature>
<gene>
    <name evidence="12" type="ORF">FKR81_20990</name>
</gene>
<protein>
    <recommendedName>
        <fullName evidence="2">histidine kinase</fullName>
        <ecNumber evidence="2">2.7.13.3</ecNumber>
    </recommendedName>
</protein>
<evidence type="ECO:0000256" key="7">
    <source>
        <dbReference type="ARBA" id="ARBA00022840"/>
    </source>
</evidence>
<dbReference type="InterPro" id="IPR011712">
    <property type="entry name" value="Sig_transdc_His_kin_sub3_dim/P"/>
</dbReference>
<keyword evidence="7" id="KW-0067">ATP-binding</keyword>
<dbReference type="AlphaFoldDB" id="A0A563ERB6"/>
<keyword evidence="13" id="KW-1185">Reference proteome</keyword>
<dbReference type="InterPro" id="IPR050482">
    <property type="entry name" value="Sensor_HK_TwoCompSys"/>
</dbReference>
<dbReference type="GO" id="GO:0046983">
    <property type="term" value="F:protein dimerization activity"/>
    <property type="evidence" value="ECO:0007669"/>
    <property type="project" value="InterPro"/>
</dbReference>
<dbReference type="EC" id="2.7.13.3" evidence="2"/>
<dbReference type="Gene3D" id="1.20.5.1930">
    <property type="match status" value="1"/>
</dbReference>
<comment type="catalytic activity">
    <reaction evidence="1">
        <text>ATP + protein L-histidine = ADP + protein N-phospho-L-histidine.</text>
        <dbReference type="EC" id="2.7.13.3"/>
    </reaction>
</comment>
<feature type="transmembrane region" description="Helical" evidence="10">
    <location>
        <begin position="96"/>
        <end position="114"/>
    </location>
</feature>
<dbReference type="InterPro" id="IPR036890">
    <property type="entry name" value="HATPase_C_sf"/>
</dbReference>
<keyword evidence="10" id="KW-0812">Transmembrane</keyword>
<keyword evidence="3" id="KW-0597">Phosphoprotein</keyword>
<proteinExistence type="predicted"/>
<accession>A0A563ERB6</accession>
<dbReference type="EMBL" id="VOBR01000013">
    <property type="protein sequence ID" value="TWP50193.1"/>
    <property type="molecule type" value="Genomic_DNA"/>
</dbReference>
<dbReference type="Gene3D" id="3.30.565.10">
    <property type="entry name" value="Histidine kinase-like ATPase, C-terminal domain"/>
    <property type="match status" value="1"/>
</dbReference>
<organism evidence="12 13">
    <name type="scientific">Lentzea tibetensis</name>
    <dbReference type="NCBI Taxonomy" id="2591470"/>
    <lineage>
        <taxon>Bacteria</taxon>
        <taxon>Bacillati</taxon>
        <taxon>Actinomycetota</taxon>
        <taxon>Actinomycetes</taxon>
        <taxon>Pseudonocardiales</taxon>
        <taxon>Pseudonocardiaceae</taxon>
        <taxon>Lentzea</taxon>
    </lineage>
</organism>
<evidence type="ECO:0000256" key="8">
    <source>
        <dbReference type="ARBA" id="ARBA00023012"/>
    </source>
</evidence>
<dbReference type="GO" id="GO:0005524">
    <property type="term" value="F:ATP binding"/>
    <property type="evidence" value="ECO:0007669"/>
    <property type="project" value="UniProtKB-KW"/>
</dbReference>
<name>A0A563ERB6_9PSEU</name>
<evidence type="ECO:0000256" key="10">
    <source>
        <dbReference type="SAM" id="Phobius"/>
    </source>
</evidence>
<dbReference type="PANTHER" id="PTHR24421">
    <property type="entry name" value="NITRATE/NITRITE SENSOR PROTEIN NARX-RELATED"/>
    <property type="match status" value="1"/>
</dbReference>
<feature type="transmembrane region" description="Helical" evidence="10">
    <location>
        <begin position="120"/>
        <end position="139"/>
    </location>
</feature>
<feature type="compositionally biased region" description="Basic residues" evidence="9">
    <location>
        <begin position="1"/>
        <end position="15"/>
    </location>
</feature>
<dbReference type="Pfam" id="PF07730">
    <property type="entry name" value="HisKA_3"/>
    <property type="match status" value="1"/>
</dbReference>
<evidence type="ECO:0000256" key="4">
    <source>
        <dbReference type="ARBA" id="ARBA00022679"/>
    </source>
</evidence>
<evidence type="ECO:0000313" key="12">
    <source>
        <dbReference type="EMBL" id="TWP50193.1"/>
    </source>
</evidence>
<keyword evidence="10" id="KW-1133">Transmembrane helix</keyword>
<keyword evidence="5" id="KW-0547">Nucleotide-binding</keyword>
<reference evidence="12 13" key="1">
    <citation type="submission" date="2019-07" db="EMBL/GenBank/DDBJ databases">
        <title>Lentzea xizangensis sp. nov., isolated from Qinghai-Tibetan Plateau Soils.</title>
        <authorList>
            <person name="Huang J."/>
        </authorList>
    </citation>
    <scope>NUCLEOTIDE SEQUENCE [LARGE SCALE GENOMIC DNA]</scope>
    <source>
        <strain evidence="12 13">FXJ1.1311</strain>
    </source>
</reference>
<dbReference type="GO" id="GO:0000155">
    <property type="term" value="F:phosphorelay sensor kinase activity"/>
    <property type="evidence" value="ECO:0007669"/>
    <property type="project" value="InterPro"/>
</dbReference>
<evidence type="ECO:0000313" key="13">
    <source>
        <dbReference type="Proteomes" id="UP000316639"/>
    </source>
</evidence>
<sequence length="359" mass="38795">MAHRPGARPARARCARTRDPRHPHGTTRPRPLASPPPPAADRRAPRVPAVRRVPHPPHGHLGAAAVPDADRRDPPGRVRTRGRGHDHRTGCSVARVRLGILLLVSVPVTVWNTLHGTTAHVPPARVLLGLLLLVPGYLVGRHVAGTRFLVASAIVAVTTTVLLAGNYVAVSEALGGAALTVLAPWFVGRYRRQHLELAERLRQDAREAARRERTRIAREAHDSLGHDLALIAVRAGALEVSPGLTEQHQQAVAALRECAAQATERLHEVVTLLRDDTLQDLVERTKASGVPVTVTGTSGHPLAYEVVREALTNAAKHAPGEPVEVTLDDQEVVVRNGLRGLEERVRQAGGTFEVRATFR</sequence>
<evidence type="ECO:0000256" key="1">
    <source>
        <dbReference type="ARBA" id="ARBA00000085"/>
    </source>
</evidence>
<dbReference type="PANTHER" id="PTHR24421:SF10">
    <property type="entry name" value="NITRATE_NITRITE SENSOR PROTEIN NARQ"/>
    <property type="match status" value="1"/>
</dbReference>
<keyword evidence="4" id="KW-0808">Transferase</keyword>
<keyword evidence="6" id="KW-0418">Kinase</keyword>
<evidence type="ECO:0000256" key="3">
    <source>
        <dbReference type="ARBA" id="ARBA00022553"/>
    </source>
</evidence>
<dbReference type="Proteomes" id="UP000316639">
    <property type="component" value="Unassembled WGS sequence"/>
</dbReference>
<keyword evidence="8" id="KW-0902">Two-component regulatory system</keyword>
<feature type="domain" description="Signal transduction histidine kinase subgroup 3 dimerisation and phosphoacceptor" evidence="11">
    <location>
        <begin position="212"/>
        <end position="277"/>
    </location>
</feature>
<feature type="transmembrane region" description="Helical" evidence="10">
    <location>
        <begin position="148"/>
        <end position="167"/>
    </location>
</feature>
<evidence type="ECO:0000256" key="6">
    <source>
        <dbReference type="ARBA" id="ARBA00022777"/>
    </source>
</evidence>
<dbReference type="GO" id="GO:0016020">
    <property type="term" value="C:membrane"/>
    <property type="evidence" value="ECO:0007669"/>
    <property type="project" value="InterPro"/>
</dbReference>
<keyword evidence="10" id="KW-0472">Membrane</keyword>
<dbReference type="OrthoDB" id="227596at2"/>
<evidence type="ECO:0000256" key="2">
    <source>
        <dbReference type="ARBA" id="ARBA00012438"/>
    </source>
</evidence>
<evidence type="ECO:0000256" key="5">
    <source>
        <dbReference type="ARBA" id="ARBA00022741"/>
    </source>
</evidence>
<evidence type="ECO:0000256" key="9">
    <source>
        <dbReference type="SAM" id="MobiDB-lite"/>
    </source>
</evidence>